<sequence length="201" mass="22010">MRFSTKSSTADMYPRPITFITFQVLVVGFGVASILAAPTPIRGPNDSGLTSETDTFDTLRSRQSGALPLSHFLEPFLSTIRLSDDSADLSRHIDNPMDVDSGSNFFNGARGRSEQDSFSERTVLGGASIPDQAEYVDDDDPESVQGRGVEDGQSFETTTTKVLLHSRADRLAEIKTQRFKKLVPGAFSFKKPVALDFKPKV</sequence>
<reference evidence="2" key="1">
    <citation type="submission" date="2022-08" db="EMBL/GenBank/DDBJ databases">
        <authorList>
            <consortium name="DOE Joint Genome Institute"/>
            <person name="Min B."/>
            <person name="Riley R."/>
            <person name="Sierra-Patev S."/>
            <person name="Naranjo-Ortiz M."/>
            <person name="Looney B."/>
            <person name="Konkel Z."/>
            <person name="Slot J.C."/>
            <person name="Sakamoto Y."/>
            <person name="Steenwyk J.L."/>
            <person name="Rokas A."/>
            <person name="Carro J."/>
            <person name="Camarero S."/>
            <person name="Ferreira P."/>
            <person name="Molpeceres G."/>
            <person name="Ruiz-Duenas F.J."/>
            <person name="Serrano A."/>
            <person name="Henrissat B."/>
            <person name="Drula E."/>
            <person name="Hughes K.W."/>
            <person name="Mata J.L."/>
            <person name="Ishikawa N.K."/>
            <person name="Vargas-Isla R."/>
            <person name="Ushijima S."/>
            <person name="Smith C.A."/>
            <person name="Ahrendt S."/>
            <person name="Andreopoulos W."/>
            <person name="He G."/>
            <person name="Labutti K."/>
            <person name="Lipzen A."/>
            <person name="Ng V."/>
            <person name="Sandor L."/>
            <person name="Barry K."/>
            <person name="Martinez A.T."/>
            <person name="Xiao Y."/>
            <person name="Gibbons J.G."/>
            <person name="Terashima K."/>
            <person name="Hibbett D.S."/>
            <person name="Grigoriev I.V."/>
        </authorList>
    </citation>
    <scope>NUCLEOTIDE SEQUENCE</scope>
    <source>
        <strain evidence="2">TFB9207</strain>
    </source>
</reference>
<keyword evidence="3" id="KW-1185">Reference proteome</keyword>
<dbReference type="EMBL" id="MU806085">
    <property type="protein sequence ID" value="KAJ3840307.1"/>
    <property type="molecule type" value="Genomic_DNA"/>
</dbReference>
<name>A0AA38PCC1_9AGAR</name>
<comment type="caution">
    <text evidence="2">The sequence shown here is derived from an EMBL/GenBank/DDBJ whole genome shotgun (WGS) entry which is preliminary data.</text>
</comment>
<dbReference type="AlphaFoldDB" id="A0AA38PCC1"/>
<gene>
    <name evidence="2" type="ORF">F5878DRAFT_77469</name>
</gene>
<protein>
    <submittedName>
        <fullName evidence="2">Uncharacterized protein</fullName>
    </submittedName>
</protein>
<accession>A0AA38PCC1</accession>
<feature type="region of interest" description="Disordered" evidence="1">
    <location>
        <begin position="129"/>
        <end position="151"/>
    </location>
</feature>
<evidence type="ECO:0000256" key="1">
    <source>
        <dbReference type="SAM" id="MobiDB-lite"/>
    </source>
</evidence>
<evidence type="ECO:0000313" key="3">
    <source>
        <dbReference type="Proteomes" id="UP001163846"/>
    </source>
</evidence>
<dbReference type="Proteomes" id="UP001163846">
    <property type="component" value="Unassembled WGS sequence"/>
</dbReference>
<proteinExistence type="predicted"/>
<evidence type="ECO:0000313" key="2">
    <source>
        <dbReference type="EMBL" id="KAJ3840307.1"/>
    </source>
</evidence>
<organism evidence="2 3">
    <name type="scientific">Lentinula raphanica</name>
    <dbReference type="NCBI Taxonomy" id="153919"/>
    <lineage>
        <taxon>Eukaryota</taxon>
        <taxon>Fungi</taxon>
        <taxon>Dikarya</taxon>
        <taxon>Basidiomycota</taxon>
        <taxon>Agaricomycotina</taxon>
        <taxon>Agaricomycetes</taxon>
        <taxon>Agaricomycetidae</taxon>
        <taxon>Agaricales</taxon>
        <taxon>Marasmiineae</taxon>
        <taxon>Omphalotaceae</taxon>
        <taxon>Lentinula</taxon>
    </lineage>
</organism>